<name>A0ABC8UQA7_9AQUA</name>
<feature type="non-terminal residue" evidence="2">
    <location>
        <position position="55"/>
    </location>
</feature>
<keyword evidence="3" id="KW-1185">Reference proteome</keyword>
<comment type="caution">
    <text evidence="2">The sequence shown here is derived from an EMBL/GenBank/DDBJ whole genome shotgun (WGS) entry which is preliminary data.</text>
</comment>
<proteinExistence type="predicted"/>
<dbReference type="AlphaFoldDB" id="A0ABC8UQA7"/>
<reference evidence="2 3" key="1">
    <citation type="submission" date="2024-02" db="EMBL/GenBank/DDBJ databases">
        <authorList>
            <person name="Vignale AGUSTIN F."/>
            <person name="Sosa J E."/>
            <person name="Modenutti C."/>
        </authorList>
    </citation>
    <scope>NUCLEOTIDE SEQUENCE [LARGE SCALE GENOMIC DNA]</scope>
</reference>
<accession>A0ABC8UQA7</accession>
<evidence type="ECO:0000256" key="1">
    <source>
        <dbReference type="SAM" id="MobiDB-lite"/>
    </source>
</evidence>
<evidence type="ECO:0000313" key="3">
    <source>
        <dbReference type="Proteomes" id="UP001642360"/>
    </source>
</evidence>
<evidence type="ECO:0000313" key="2">
    <source>
        <dbReference type="EMBL" id="CAK9183253.1"/>
    </source>
</evidence>
<feature type="compositionally biased region" description="Pro residues" evidence="1">
    <location>
        <begin position="45"/>
        <end position="55"/>
    </location>
</feature>
<feature type="region of interest" description="Disordered" evidence="1">
    <location>
        <begin position="13"/>
        <end position="55"/>
    </location>
</feature>
<organism evidence="2 3">
    <name type="scientific">Ilex paraguariensis</name>
    <name type="common">yerba mate</name>
    <dbReference type="NCBI Taxonomy" id="185542"/>
    <lineage>
        <taxon>Eukaryota</taxon>
        <taxon>Viridiplantae</taxon>
        <taxon>Streptophyta</taxon>
        <taxon>Embryophyta</taxon>
        <taxon>Tracheophyta</taxon>
        <taxon>Spermatophyta</taxon>
        <taxon>Magnoliopsida</taxon>
        <taxon>eudicotyledons</taxon>
        <taxon>Gunneridae</taxon>
        <taxon>Pentapetalae</taxon>
        <taxon>asterids</taxon>
        <taxon>campanulids</taxon>
        <taxon>Aquifoliales</taxon>
        <taxon>Aquifoliaceae</taxon>
        <taxon>Ilex</taxon>
    </lineage>
</organism>
<gene>
    <name evidence="2" type="ORF">ILEXP_LOCUS53508</name>
</gene>
<sequence length="55" mass="5590">MLQAMAEVAVEEAAEAANAANTRASVPVDNALPQDPLALKSTEPLVPPAPLADIP</sequence>
<dbReference type="Proteomes" id="UP001642360">
    <property type="component" value="Unassembled WGS sequence"/>
</dbReference>
<protein>
    <submittedName>
        <fullName evidence="2">Uncharacterized protein</fullName>
    </submittedName>
</protein>
<dbReference type="EMBL" id="CAUOFW020008584">
    <property type="protein sequence ID" value="CAK9183253.1"/>
    <property type="molecule type" value="Genomic_DNA"/>
</dbReference>